<proteinExistence type="predicted"/>
<feature type="chain" id="PRO_5045034488" evidence="1">
    <location>
        <begin position="24"/>
        <end position="68"/>
    </location>
</feature>
<gene>
    <name evidence="2" type="ORF">OHA16_06170</name>
    <name evidence="3" type="ORF">OHA16_12120</name>
</gene>
<accession>A0ABZ1TXR7</accession>
<sequence>MTRRRILAVLALTAAALGGWVTGQTYNEPPATETAQVTAFNDGWTDAMQDACDQGSAYACNWLSTSAN</sequence>
<dbReference type="RefSeq" id="WP_328953658.1">
    <property type="nucleotide sequence ID" value="NZ_CP108110.1"/>
</dbReference>
<evidence type="ECO:0000256" key="1">
    <source>
        <dbReference type="SAM" id="SignalP"/>
    </source>
</evidence>
<evidence type="ECO:0000313" key="2">
    <source>
        <dbReference type="EMBL" id="WUQ82604.1"/>
    </source>
</evidence>
<protein>
    <submittedName>
        <fullName evidence="2">Uncharacterized protein</fullName>
    </submittedName>
</protein>
<keyword evidence="1" id="KW-0732">Signal</keyword>
<feature type="signal peptide" evidence="1">
    <location>
        <begin position="1"/>
        <end position="23"/>
    </location>
</feature>
<dbReference type="EMBL" id="CP108110">
    <property type="protein sequence ID" value="WUQ82604.1"/>
    <property type="molecule type" value="Genomic_DNA"/>
</dbReference>
<evidence type="ECO:0000313" key="4">
    <source>
        <dbReference type="Proteomes" id="UP001432222"/>
    </source>
</evidence>
<keyword evidence="4" id="KW-1185">Reference proteome</keyword>
<organism evidence="2 4">
    <name type="scientific">Kitasatospora purpeofusca</name>
    <dbReference type="NCBI Taxonomy" id="67352"/>
    <lineage>
        <taxon>Bacteria</taxon>
        <taxon>Bacillati</taxon>
        <taxon>Actinomycetota</taxon>
        <taxon>Actinomycetes</taxon>
        <taxon>Kitasatosporales</taxon>
        <taxon>Streptomycetaceae</taxon>
        <taxon>Kitasatospora</taxon>
    </lineage>
</organism>
<dbReference type="EMBL" id="CP108110">
    <property type="protein sequence ID" value="WUQ83649.1"/>
    <property type="molecule type" value="Genomic_DNA"/>
</dbReference>
<reference evidence="2" key="1">
    <citation type="submission" date="2022-10" db="EMBL/GenBank/DDBJ databases">
        <title>The complete genomes of actinobacterial strains from the NBC collection.</title>
        <authorList>
            <person name="Joergensen T.S."/>
            <person name="Alvarez Arevalo M."/>
            <person name="Sterndorff E.B."/>
            <person name="Faurdal D."/>
            <person name="Vuksanovic O."/>
            <person name="Mourched A.-S."/>
            <person name="Charusanti P."/>
            <person name="Shaw S."/>
            <person name="Blin K."/>
            <person name="Weber T."/>
        </authorList>
    </citation>
    <scope>NUCLEOTIDE SEQUENCE</scope>
    <source>
        <strain evidence="2">NBC_00222</strain>
    </source>
</reference>
<evidence type="ECO:0000313" key="3">
    <source>
        <dbReference type="EMBL" id="WUQ83649.1"/>
    </source>
</evidence>
<name>A0ABZ1TXR7_9ACTN</name>
<dbReference type="Proteomes" id="UP001432222">
    <property type="component" value="Chromosome"/>
</dbReference>